<organism evidence="1 2">
    <name type="scientific">Periplaneta americana</name>
    <name type="common">American cockroach</name>
    <name type="synonym">Blatta americana</name>
    <dbReference type="NCBI Taxonomy" id="6978"/>
    <lineage>
        <taxon>Eukaryota</taxon>
        <taxon>Metazoa</taxon>
        <taxon>Ecdysozoa</taxon>
        <taxon>Arthropoda</taxon>
        <taxon>Hexapoda</taxon>
        <taxon>Insecta</taxon>
        <taxon>Pterygota</taxon>
        <taxon>Neoptera</taxon>
        <taxon>Polyneoptera</taxon>
        <taxon>Dictyoptera</taxon>
        <taxon>Blattodea</taxon>
        <taxon>Blattoidea</taxon>
        <taxon>Blattidae</taxon>
        <taxon>Blattinae</taxon>
        <taxon>Periplaneta</taxon>
    </lineage>
</organism>
<evidence type="ECO:0000313" key="1">
    <source>
        <dbReference type="EMBL" id="KAJ4437336.1"/>
    </source>
</evidence>
<dbReference type="EMBL" id="JAJSOF020000021">
    <property type="protein sequence ID" value="KAJ4437336.1"/>
    <property type="molecule type" value="Genomic_DNA"/>
</dbReference>
<accession>A0ABQ8ST21</accession>
<dbReference type="Proteomes" id="UP001148838">
    <property type="component" value="Unassembled WGS sequence"/>
</dbReference>
<sequence>MALVDSVALVKKIELDMDSGLGEVGKMLTNIQQELNPSDLVYFKYVLISSDVERSFSMYKSILADNQQSFTFDHLRVSSKEENDAQRL</sequence>
<evidence type="ECO:0000313" key="2">
    <source>
        <dbReference type="Proteomes" id="UP001148838"/>
    </source>
</evidence>
<gene>
    <name evidence="1" type="ORF">ANN_17475</name>
</gene>
<protein>
    <submittedName>
        <fullName evidence="1">Uncharacterized protein</fullName>
    </submittedName>
</protein>
<reference evidence="1 2" key="1">
    <citation type="journal article" date="2022" name="Allergy">
        <title>Genome assembly and annotation of Periplaneta americana reveal a comprehensive cockroach allergen profile.</title>
        <authorList>
            <person name="Wang L."/>
            <person name="Xiong Q."/>
            <person name="Saelim N."/>
            <person name="Wang L."/>
            <person name="Nong W."/>
            <person name="Wan A.T."/>
            <person name="Shi M."/>
            <person name="Liu X."/>
            <person name="Cao Q."/>
            <person name="Hui J.H.L."/>
            <person name="Sookrung N."/>
            <person name="Leung T.F."/>
            <person name="Tungtrongchitr A."/>
            <person name="Tsui S.K.W."/>
        </authorList>
    </citation>
    <scope>NUCLEOTIDE SEQUENCE [LARGE SCALE GENOMIC DNA]</scope>
    <source>
        <strain evidence="1">PWHHKU_190912</strain>
    </source>
</reference>
<proteinExistence type="predicted"/>
<keyword evidence="2" id="KW-1185">Reference proteome</keyword>
<comment type="caution">
    <text evidence="1">The sequence shown here is derived from an EMBL/GenBank/DDBJ whole genome shotgun (WGS) entry which is preliminary data.</text>
</comment>
<name>A0ABQ8ST21_PERAM</name>